<evidence type="ECO:0000256" key="9">
    <source>
        <dbReference type="HAMAP-Rule" id="MF_00328"/>
    </source>
</evidence>
<dbReference type="EMBL" id="AP023215">
    <property type="protein sequence ID" value="BCG49586.1"/>
    <property type="molecule type" value="Genomic_DNA"/>
</dbReference>
<dbReference type="SUPFAM" id="SSF52540">
    <property type="entry name" value="P-loop containing nucleoside triphosphate hydrolases"/>
    <property type="match status" value="1"/>
</dbReference>
<dbReference type="AlphaFoldDB" id="A0A7R6VZP7"/>
<evidence type="ECO:0000313" key="12">
    <source>
        <dbReference type="Proteomes" id="UP000595708"/>
    </source>
</evidence>
<dbReference type="GO" id="GO:0005829">
    <property type="term" value="C:cytosol"/>
    <property type="evidence" value="ECO:0007669"/>
    <property type="project" value="TreeGrafter"/>
</dbReference>
<dbReference type="GO" id="GO:0004385">
    <property type="term" value="F:GMP kinase activity"/>
    <property type="evidence" value="ECO:0007669"/>
    <property type="project" value="UniProtKB-UniRule"/>
</dbReference>
<evidence type="ECO:0000256" key="2">
    <source>
        <dbReference type="ARBA" id="ARBA00012961"/>
    </source>
</evidence>
<dbReference type="PANTHER" id="PTHR23117">
    <property type="entry name" value="GUANYLATE KINASE-RELATED"/>
    <property type="match status" value="1"/>
</dbReference>
<reference evidence="11 12" key="1">
    <citation type="journal article" date="2020" name="Genome Biol. Evol.">
        <title>Comparative Genomics Underlines Multiple Roles of Profftella, an Obligate Symbiont of Psyllids: Providing Toxins, Vitamins, and Carotenoids.</title>
        <authorList>
            <person name="Nakabachi A."/>
            <person name="Piel J."/>
            <person name="Malenovsky I."/>
            <person name="Hirose Y."/>
        </authorList>
    </citation>
    <scope>NUCLEOTIDE SEQUENCE [LARGE SCALE GENOMIC DNA]</scope>
    <source>
        <strain evidence="11 12">Dco</strain>
    </source>
</reference>
<comment type="function">
    <text evidence="9">Essential for recycling GMP and indirectly, cGMP.</text>
</comment>
<evidence type="ECO:0000256" key="6">
    <source>
        <dbReference type="ARBA" id="ARBA00022777"/>
    </source>
</evidence>
<gene>
    <name evidence="9 11" type="primary">gmk</name>
    <name evidence="11" type="ORF">PADco_1660</name>
</gene>
<dbReference type="RefSeq" id="WP_201329922.1">
    <property type="nucleotide sequence ID" value="NZ_AP023215.1"/>
</dbReference>
<evidence type="ECO:0000313" key="11">
    <source>
        <dbReference type="EMBL" id="BCG49586.1"/>
    </source>
</evidence>
<dbReference type="KEGG" id="parm:PADco_1660"/>
<comment type="similarity">
    <text evidence="1 9">Belongs to the guanylate kinase family.</text>
</comment>
<sequence length="213" mass="24638">MLTSIRSSKSFGNIFIIVAPSGAGKSTLINEFLKKDHKVKLSISTTTRPMRPGEKNGREYYFTNINNFKKLQKSGKFLEWAKVHGNFYGTSFFPIVREIKSNIDILLEIDWQGAKQIKKKFPNSIGIFIIPPSLDSLKERLYKRDQDKYDVISRRILSANKEISYANKFDYIIINNKFSKALFQLTAIINANRCKFSYQAKNNISLFKKFNIL</sequence>
<dbReference type="SMART" id="SM00072">
    <property type="entry name" value="GuKc"/>
    <property type="match status" value="1"/>
</dbReference>
<keyword evidence="7 9" id="KW-0067">ATP-binding</keyword>
<comment type="subcellular location">
    <subcellularLocation>
        <location evidence="9">Cytoplasm</location>
    </subcellularLocation>
</comment>
<evidence type="ECO:0000256" key="1">
    <source>
        <dbReference type="ARBA" id="ARBA00005790"/>
    </source>
</evidence>
<dbReference type="EC" id="2.7.4.8" evidence="2 9"/>
<dbReference type="PROSITE" id="PS00856">
    <property type="entry name" value="GUANYLATE_KINASE_1"/>
    <property type="match status" value="1"/>
</dbReference>
<accession>A0A7R6VZP7</accession>
<dbReference type="Pfam" id="PF00625">
    <property type="entry name" value="Guanylate_kin"/>
    <property type="match status" value="1"/>
</dbReference>
<evidence type="ECO:0000256" key="8">
    <source>
        <dbReference type="ARBA" id="ARBA00030128"/>
    </source>
</evidence>
<dbReference type="GO" id="GO:0005524">
    <property type="term" value="F:ATP binding"/>
    <property type="evidence" value="ECO:0007669"/>
    <property type="project" value="UniProtKB-UniRule"/>
</dbReference>
<dbReference type="CDD" id="cd00071">
    <property type="entry name" value="GMPK"/>
    <property type="match status" value="1"/>
</dbReference>
<dbReference type="Proteomes" id="UP000595708">
    <property type="component" value="Chromosome"/>
</dbReference>
<dbReference type="NCBIfam" id="TIGR03263">
    <property type="entry name" value="guanyl_kin"/>
    <property type="match status" value="1"/>
</dbReference>
<dbReference type="InterPro" id="IPR027417">
    <property type="entry name" value="P-loop_NTPase"/>
</dbReference>
<organism evidence="11 12">
    <name type="scientific">Candidatus Profftella armatura</name>
    <name type="common">Diaphorina cf. continua</name>
    <dbReference type="NCBI Taxonomy" id="2661583"/>
    <lineage>
        <taxon>Bacteria</taxon>
        <taxon>Pseudomonadati</taxon>
        <taxon>Pseudomonadota</taxon>
        <taxon>Betaproteobacteria</taxon>
        <taxon>Candidatus Profftella</taxon>
    </lineage>
</organism>
<name>A0A7R6VZP7_9PROT</name>
<evidence type="ECO:0000256" key="3">
    <source>
        <dbReference type="ARBA" id="ARBA00016296"/>
    </source>
</evidence>
<proteinExistence type="inferred from homology"/>
<dbReference type="Gene3D" id="3.40.50.300">
    <property type="entry name" value="P-loop containing nucleotide triphosphate hydrolases"/>
    <property type="match status" value="2"/>
</dbReference>
<dbReference type="HAMAP" id="MF_00328">
    <property type="entry name" value="Guanylate_kinase"/>
    <property type="match status" value="1"/>
</dbReference>
<keyword evidence="9" id="KW-0963">Cytoplasm</keyword>
<dbReference type="InterPro" id="IPR020590">
    <property type="entry name" value="Guanylate_kinase_CS"/>
</dbReference>
<keyword evidence="5 9" id="KW-0547">Nucleotide-binding</keyword>
<comment type="catalytic activity">
    <reaction evidence="9">
        <text>GMP + ATP = GDP + ADP</text>
        <dbReference type="Rhea" id="RHEA:20780"/>
        <dbReference type="ChEBI" id="CHEBI:30616"/>
        <dbReference type="ChEBI" id="CHEBI:58115"/>
        <dbReference type="ChEBI" id="CHEBI:58189"/>
        <dbReference type="ChEBI" id="CHEBI:456216"/>
        <dbReference type="EC" id="2.7.4.8"/>
    </reaction>
</comment>
<evidence type="ECO:0000256" key="7">
    <source>
        <dbReference type="ARBA" id="ARBA00022840"/>
    </source>
</evidence>
<dbReference type="Gene3D" id="3.30.63.10">
    <property type="entry name" value="Guanylate Kinase phosphate binding domain"/>
    <property type="match status" value="1"/>
</dbReference>
<evidence type="ECO:0000259" key="10">
    <source>
        <dbReference type="PROSITE" id="PS50052"/>
    </source>
</evidence>
<evidence type="ECO:0000256" key="4">
    <source>
        <dbReference type="ARBA" id="ARBA00022679"/>
    </source>
</evidence>
<dbReference type="InterPro" id="IPR008144">
    <property type="entry name" value="Guanylate_kin-like_dom"/>
</dbReference>
<dbReference type="InterPro" id="IPR008145">
    <property type="entry name" value="GK/Ca_channel_bsu"/>
</dbReference>
<protein>
    <recommendedName>
        <fullName evidence="3 9">Guanylate kinase</fullName>
        <ecNumber evidence="2 9">2.7.4.8</ecNumber>
    </recommendedName>
    <alternativeName>
        <fullName evidence="8 9">GMP kinase</fullName>
    </alternativeName>
</protein>
<dbReference type="PROSITE" id="PS50052">
    <property type="entry name" value="GUANYLATE_KINASE_2"/>
    <property type="match status" value="1"/>
</dbReference>
<dbReference type="InterPro" id="IPR017665">
    <property type="entry name" value="Guanylate_kinase"/>
</dbReference>
<evidence type="ECO:0000256" key="5">
    <source>
        <dbReference type="ARBA" id="ARBA00022741"/>
    </source>
</evidence>
<keyword evidence="6 9" id="KW-0418">Kinase</keyword>
<keyword evidence="12" id="KW-1185">Reference proteome</keyword>
<dbReference type="PANTHER" id="PTHR23117:SF13">
    <property type="entry name" value="GUANYLATE KINASE"/>
    <property type="match status" value="1"/>
</dbReference>
<keyword evidence="4 9" id="KW-0808">Transferase</keyword>
<feature type="domain" description="Guanylate kinase-like" evidence="10">
    <location>
        <begin position="12"/>
        <end position="190"/>
    </location>
</feature>
<dbReference type="FunFam" id="3.30.63.10:FF:000002">
    <property type="entry name" value="Guanylate kinase 1"/>
    <property type="match status" value="1"/>
</dbReference>
<feature type="binding site" evidence="9">
    <location>
        <begin position="19"/>
        <end position="26"/>
    </location>
    <ligand>
        <name>ATP</name>
        <dbReference type="ChEBI" id="CHEBI:30616"/>
    </ligand>
</feature>